<accession>A0A498RGI0</accession>
<reference evidence="1 2" key="1">
    <citation type="submission" date="2018-06" db="EMBL/GenBank/DDBJ databases">
        <authorList>
            <person name="Strepis N."/>
        </authorList>
    </citation>
    <scope>NUCLEOTIDE SEQUENCE [LARGE SCALE GENOMIC DNA]</scope>
    <source>
        <strain evidence="1">LUCI</strain>
    </source>
</reference>
<protein>
    <submittedName>
        <fullName evidence="1">Uncharacterized protein</fullName>
    </submittedName>
</protein>
<dbReference type="OrthoDB" id="2679250at2"/>
<evidence type="ECO:0000313" key="2">
    <source>
        <dbReference type="Proteomes" id="UP000277811"/>
    </source>
</evidence>
<dbReference type="Proteomes" id="UP000277811">
    <property type="component" value="Unassembled WGS sequence"/>
</dbReference>
<name>A0A498RGI0_9FIRM</name>
<dbReference type="EMBL" id="UPPP01000134">
    <property type="protein sequence ID" value="VBB09910.1"/>
    <property type="molecule type" value="Genomic_DNA"/>
</dbReference>
<gene>
    <name evidence="1" type="ORF">LUCI_5208</name>
</gene>
<sequence>MVFESENGHRIANPTKQNVFVGLSNLNGVRNSYSVLEDASGNYIQVGGGPSEFTVEVREIALDGTFKHWKAEYFSSRTGEKRAIIISGSSVQVESTQVLQAETVRQLFEAFMDGEYLSKMVRWIDITEMF</sequence>
<evidence type="ECO:0000313" key="1">
    <source>
        <dbReference type="EMBL" id="VBB09910.1"/>
    </source>
</evidence>
<proteinExistence type="predicted"/>
<keyword evidence="2" id="KW-1185">Reference proteome</keyword>
<organism evidence="1 2">
    <name type="scientific">Lucifera butyrica</name>
    <dbReference type="NCBI Taxonomy" id="1351585"/>
    <lineage>
        <taxon>Bacteria</taxon>
        <taxon>Bacillati</taxon>
        <taxon>Bacillota</taxon>
        <taxon>Negativicutes</taxon>
        <taxon>Veillonellales</taxon>
        <taxon>Veillonellaceae</taxon>
        <taxon>Lucifera</taxon>
    </lineage>
</organism>
<dbReference type="RefSeq" id="WP_122630752.1">
    <property type="nucleotide sequence ID" value="NZ_UPPP01000134.1"/>
</dbReference>
<dbReference type="AlphaFoldDB" id="A0A498RGI0"/>